<dbReference type="SMART" id="SM00385">
    <property type="entry name" value="CYCLIN"/>
    <property type="match status" value="2"/>
</dbReference>
<dbReference type="InterPro" id="IPR006671">
    <property type="entry name" value="Cyclin_N"/>
</dbReference>
<feature type="domain" description="Cyclin-like" evidence="6">
    <location>
        <begin position="100"/>
        <end position="188"/>
    </location>
</feature>
<dbReference type="CDD" id="cd20544">
    <property type="entry name" value="CYCLIN_AtCycD-like_rpt2"/>
    <property type="match status" value="1"/>
</dbReference>
<dbReference type="InterPro" id="IPR004367">
    <property type="entry name" value="Cyclin_C-dom"/>
</dbReference>
<evidence type="ECO:0000259" key="7">
    <source>
        <dbReference type="SMART" id="SM01332"/>
    </source>
</evidence>
<dbReference type="InterPro" id="IPR048258">
    <property type="entry name" value="Cyclins_cyclin-box"/>
</dbReference>
<evidence type="ECO:0000256" key="4">
    <source>
        <dbReference type="ARBA" id="ARBA00023306"/>
    </source>
</evidence>
<evidence type="ECO:0000256" key="1">
    <source>
        <dbReference type="ARBA" id="ARBA00009065"/>
    </source>
</evidence>
<evidence type="ECO:0000256" key="3">
    <source>
        <dbReference type="ARBA" id="ARBA00023127"/>
    </source>
</evidence>
<keyword evidence="4" id="KW-0131">Cell cycle</keyword>
<feature type="domain" description="Cyclin C-terminal" evidence="7">
    <location>
        <begin position="197"/>
        <end position="326"/>
    </location>
</feature>
<organism evidence="8">
    <name type="scientific">Ipomoea batatas</name>
    <name type="common">Sweet potato</name>
    <name type="synonym">Convolvulus batatas</name>
    <dbReference type="NCBI Taxonomy" id="4120"/>
    <lineage>
        <taxon>Eukaryota</taxon>
        <taxon>Viridiplantae</taxon>
        <taxon>Streptophyta</taxon>
        <taxon>Embryophyta</taxon>
        <taxon>Tracheophyta</taxon>
        <taxon>Spermatophyta</taxon>
        <taxon>Magnoliopsida</taxon>
        <taxon>eudicotyledons</taxon>
        <taxon>Gunneridae</taxon>
        <taxon>Pentapetalae</taxon>
        <taxon>asterids</taxon>
        <taxon>lamiids</taxon>
        <taxon>Solanales</taxon>
        <taxon>Convolvulaceae</taxon>
        <taxon>Ipomoeeae</taxon>
        <taxon>Ipomoea</taxon>
    </lineage>
</organism>
<dbReference type="Pfam" id="PF02984">
    <property type="entry name" value="Cyclin_C"/>
    <property type="match status" value="1"/>
</dbReference>
<dbReference type="FunFam" id="1.10.472.10:FF:000070">
    <property type="entry name" value="CYCLIN D32"/>
    <property type="match status" value="1"/>
</dbReference>
<dbReference type="AlphaFoldDB" id="B9A8Q1"/>
<dbReference type="PROSITE" id="PS00292">
    <property type="entry name" value="CYCLINS"/>
    <property type="match status" value="1"/>
</dbReference>
<dbReference type="GO" id="GO:0051301">
    <property type="term" value="P:cell division"/>
    <property type="evidence" value="ECO:0007669"/>
    <property type="project" value="UniProtKB-KW"/>
</dbReference>
<keyword evidence="2" id="KW-0132">Cell division</keyword>
<evidence type="ECO:0000259" key="6">
    <source>
        <dbReference type="SMART" id="SM00385"/>
    </source>
</evidence>
<dbReference type="Pfam" id="PF00134">
    <property type="entry name" value="Cyclin_N"/>
    <property type="match status" value="1"/>
</dbReference>
<dbReference type="InterPro" id="IPR039361">
    <property type="entry name" value="Cyclin"/>
</dbReference>
<dbReference type="CDD" id="cd20543">
    <property type="entry name" value="CYCLIN_AtCycD-like_rpt1"/>
    <property type="match status" value="1"/>
</dbReference>
<sequence length="344" mass="39727">MFPLTHSQKDQAFESRNPIFSPDALFCEEERFEEDVGGWSRFQTDDYAEISVLKKPLLTFLESDLFWEDDELLALLSKEKDIGCVDLDQSLMLARNEAVDWMLKVIRHYGFNALTAVLAVNYFDRFISGVCFQRDKPWMSQLAAVACVSIAAKVEEIQVPLLLDLQVAETKFLFEAKTIQRMELLVLSTLQWRMNLVTPISFIDHIIRRFKLMTNLHWEFLGLCERLILSVIADSRLLQYLPSVVATAIMFTVIKEIEPCNAMKYKNELVCLLQISKEKVDECYNLIIELTGGKRNKQHCQHPKRKYEPEPGSPNGVIDAYFTSDSSNDSWAVCFSPHKRTRIH</sequence>
<dbReference type="InterPro" id="IPR036915">
    <property type="entry name" value="Cyclin-like_sf"/>
</dbReference>
<dbReference type="PANTHER" id="PTHR10177">
    <property type="entry name" value="CYCLINS"/>
    <property type="match status" value="1"/>
</dbReference>
<dbReference type="FunFam" id="1.10.472.10:FF:000074">
    <property type="entry name" value="D3-type cyclin"/>
    <property type="match status" value="1"/>
</dbReference>
<accession>B9A8Q1</accession>
<dbReference type="InterPro" id="IPR013763">
    <property type="entry name" value="Cyclin-like_dom"/>
</dbReference>
<name>B9A8Q1_IPOBA</name>
<dbReference type="GO" id="GO:0010444">
    <property type="term" value="P:guard mother cell differentiation"/>
    <property type="evidence" value="ECO:0007669"/>
    <property type="project" value="UniProtKB-ARBA"/>
</dbReference>
<keyword evidence="3 5" id="KW-0195">Cyclin</keyword>
<dbReference type="SMART" id="SM01332">
    <property type="entry name" value="Cyclin_C"/>
    <property type="match status" value="1"/>
</dbReference>
<dbReference type="EMBL" id="AB478416">
    <property type="protein sequence ID" value="BAH15073.1"/>
    <property type="molecule type" value="mRNA"/>
</dbReference>
<comment type="similarity">
    <text evidence="1">Belongs to the cyclin family. Cyclin D subfamily.</text>
</comment>
<feature type="domain" description="Cyclin-like" evidence="6">
    <location>
        <begin position="201"/>
        <end position="289"/>
    </location>
</feature>
<proteinExistence type="evidence at transcript level"/>
<evidence type="ECO:0000256" key="5">
    <source>
        <dbReference type="RuleBase" id="RU000383"/>
    </source>
</evidence>
<gene>
    <name evidence="8" type="primary">CycD3;1</name>
</gene>
<reference evidence="8" key="1">
    <citation type="submission" date="2009-01" db="EMBL/GenBank/DDBJ databases">
        <title>Expression of the D3-type cyclins and ADP-glucose pyrophosphorylase genes is regulated by sugar, cytokinin and ABA in sweet potato (Ipomoea batatas Lam.).</title>
        <authorList>
            <person name="Nagata T."/>
            <person name="Saitou K."/>
        </authorList>
    </citation>
    <scope>NUCLEOTIDE SEQUENCE</scope>
</reference>
<dbReference type="GO" id="GO:0048316">
    <property type="term" value="P:seed development"/>
    <property type="evidence" value="ECO:0007669"/>
    <property type="project" value="UniProtKB-ARBA"/>
</dbReference>
<dbReference type="SUPFAM" id="SSF47954">
    <property type="entry name" value="Cyclin-like"/>
    <property type="match status" value="2"/>
</dbReference>
<evidence type="ECO:0000313" key="8">
    <source>
        <dbReference type="EMBL" id="BAH15073.1"/>
    </source>
</evidence>
<evidence type="ECO:0000256" key="2">
    <source>
        <dbReference type="ARBA" id="ARBA00022618"/>
    </source>
</evidence>
<dbReference type="Gene3D" id="1.10.472.10">
    <property type="entry name" value="Cyclin-like"/>
    <property type="match status" value="2"/>
</dbReference>
<protein>
    <submittedName>
        <fullName evidence="8">Cyclin D3</fullName>
    </submittedName>
</protein>